<dbReference type="Gene3D" id="1.10.260.160">
    <property type="match status" value="1"/>
</dbReference>
<evidence type="ECO:0000313" key="2">
    <source>
        <dbReference type="Proteomes" id="UP000027215"/>
    </source>
</evidence>
<reference evidence="1 2" key="1">
    <citation type="submission" date="2013-08" db="EMBL/GenBank/DDBJ databases">
        <authorList>
            <person name="Stouthamer R."/>
            <person name="Nunney L."/>
        </authorList>
    </citation>
    <scope>NUCLEOTIDE SEQUENCE [LARGE SCALE GENOMIC DNA]</scope>
    <source>
        <strain evidence="2">ann-1</strain>
    </source>
</reference>
<dbReference type="SUPFAM" id="SSF53474">
    <property type="entry name" value="alpha/beta-Hydrolases"/>
    <property type="match status" value="1"/>
</dbReference>
<dbReference type="AlphaFoldDB" id="A0A060H4L7"/>
<protein>
    <submittedName>
        <fullName evidence="1">Lipase</fullName>
    </submittedName>
</protein>
<dbReference type="PANTHER" id="PTHR34853:SF1">
    <property type="entry name" value="LIPASE 5"/>
    <property type="match status" value="1"/>
</dbReference>
<dbReference type="HOGENOM" id="CLU_039051_0_0_6"/>
<dbReference type="PANTHER" id="PTHR34853">
    <property type="match status" value="1"/>
</dbReference>
<dbReference type="GO" id="GO:0016042">
    <property type="term" value="P:lipid catabolic process"/>
    <property type="evidence" value="ECO:0007669"/>
    <property type="project" value="InterPro"/>
</dbReference>
<dbReference type="KEGG" id="xfs:D934_08750"/>
<dbReference type="RefSeq" id="WP_020851638.1">
    <property type="nucleotide sequence ID" value="NZ_CP006696.1"/>
</dbReference>
<dbReference type="Proteomes" id="UP000027215">
    <property type="component" value="Chromosome"/>
</dbReference>
<proteinExistence type="predicted"/>
<dbReference type="EMBL" id="CP006696">
    <property type="protein sequence ID" value="AIC10260.1"/>
    <property type="molecule type" value="Genomic_DNA"/>
</dbReference>
<dbReference type="PATRIC" id="fig|155920.8.peg.2028"/>
<evidence type="ECO:0000313" key="1">
    <source>
        <dbReference type="EMBL" id="AIC10260.1"/>
    </source>
</evidence>
<name>A0A060H4L7_XYLFS</name>
<gene>
    <name evidence="1" type="ORF">D934_08750</name>
</gene>
<sequence length="426" mass="46789">MMYGSQRKPVLLILSYFIFICALFPCVAAAWPSPWSSRGMVINRKIIGSYTQRQIAALLTEEPPSEQPKCNVRVVEMTYTTVGVVGEPARASGVVLVPDGPQCPGPYPVLGWGSATETLRSAEQAKGIISAKGNDPLVTRLASKGYVVVSTDYLGLGGSNYPYHPYLHANSEASALIDALRASRTVLQHLNTPLSNKLMLSGFSQGGHTAMATQREIEAHLSNEFSLVASAPISGPYALSKTFLDTWTGRNEVGENNFAIILGTYAIIGMQRTYKNIYLSPTQVFQDPWAGRVETLFPGKQDTTDLFLGDDLPAIDQIKEYFQPGFYSDFPKNPKNPFRMDLGRNDLLNWAPRTPTLLCGSDNDTVVPFLKNTNLAIASFKKRGSRQVSVVDVGTGNRKDNSALTHLSSEELCIVKVRNEFLEKQR</sequence>
<dbReference type="PIRSF" id="PIRSF029171">
    <property type="entry name" value="Esterase_LipA"/>
    <property type="match status" value="1"/>
</dbReference>
<dbReference type="Gene3D" id="3.40.50.1820">
    <property type="entry name" value="alpha/beta hydrolase"/>
    <property type="match status" value="2"/>
</dbReference>
<dbReference type="InterPro" id="IPR005152">
    <property type="entry name" value="Lipase_secreted"/>
</dbReference>
<dbReference type="GO" id="GO:0004806">
    <property type="term" value="F:triacylglycerol lipase activity"/>
    <property type="evidence" value="ECO:0007669"/>
    <property type="project" value="InterPro"/>
</dbReference>
<accession>A0A060H4L7</accession>
<dbReference type="Pfam" id="PF03583">
    <property type="entry name" value="LIP"/>
    <property type="match status" value="1"/>
</dbReference>
<dbReference type="InterPro" id="IPR029058">
    <property type="entry name" value="AB_hydrolase_fold"/>
</dbReference>
<organism evidence="1 2">
    <name type="scientific">Xylella fastidiosa subsp. sandyi Ann-1</name>
    <dbReference type="NCBI Taxonomy" id="155920"/>
    <lineage>
        <taxon>Bacteria</taxon>
        <taxon>Pseudomonadati</taxon>
        <taxon>Pseudomonadota</taxon>
        <taxon>Gammaproteobacteria</taxon>
        <taxon>Lysobacterales</taxon>
        <taxon>Lysobacteraceae</taxon>
        <taxon>Xylella</taxon>
    </lineage>
</organism>